<dbReference type="KEGG" id="dwi:6641804"/>
<feature type="compositionally biased region" description="Polar residues" evidence="1">
    <location>
        <begin position="250"/>
        <end position="277"/>
    </location>
</feature>
<dbReference type="AlphaFoldDB" id="B4MV42"/>
<feature type="region of interest" description="Disordered" evidence="1">
    <location>
        <begin position="250"/>
        <end position="278"/>
    </location>
</feature>
<feature type="compositionally biased region" description="Acidic residues" evidence="1">
    <location>
        <begin position="68"/>
        <end position="98"/>
    </location>
</feature>
<gene>
    <name evidence="3" type="primary">Dwil\GK14687</name>
    <name evidence="3" type="ORF">Dwil_GK14687</name>
</gene>
<dbReference type="Proteomes" id="UP000007798">
    <property type="component" value="Unassembled WGS sequence"/>
</dbReference>
<feature type="region of interest" description="Disordered" evidence="1">
    <location>
        <begin position="132"/>
        <end position="205"/>
    </location>
</feature>
<protein>
    <recommendedName>
        <fullName evidence="2">Coiled-coil domain-containing protein</fullName>
    </recommendedName>
</protein>
<feature type="compositionally biased region" description="Basic and acidic residues" evidence="1">
    <location>
        <begin position="139"/>
        <end position="149"/>
    </location>
</feature>
<dbReference type="InterPro" id="IPR045323">
    <property type="entry name" value="CCDC34"/>
</dbReference>
<evidence type="ECO:0000313" key="3">
    <source>
        <dbReference type="EMBL" id="EDW76387.1"/>
    </source>
</evidence>
<feature type="compositionally biased region" description="Polar residues" evidence="1">
    <location>
        <begin position="17"/>
        <end position="29"/>
    </location>
</feature>
<feature type="compositionally biased region" description="Basic and acidic residues" evidence="1">
    <location>
        <begin position="315"/>
        <end position="359"/>
    </location>
</feature>
<dbReference type="FunCoup" id="B4MV42">
    <property type="interactions" value="19"/>
</dbReference>
<dbReference type="Pfam" id="PF13904">
    <property type="entry name" value="CCDC34"/>
    <property type="match status" value="1"/>
</dbReference>
<feature type="compositionally biased region" description="Basic and acidic residues" evidence="1">
    <location>
        <begin position="401"/>
        <end position="444"/>
    </location>
</feature>
<dbReference type="EMBL" id="CH963857">
    <property type="protein sequence ID" value="EDW76387.1"/>
    <property type="molecule type" value="Genomic_DNA"/>
</dbReference>
<dbReference type="OrthoDB" id="6591885at2759"/>
<keyword evidence="4" id="KW-1185">Reference proteome</keyword>
<feature type="region of interest" description="Disordered" evidence="1">
    <location>
        <begin position="1"/>
        <end position="99"/>
    </location>
</feature>
<dbReference type="eggNOG" id="ENOG502RRPQ">
    <property type="taxonomic scope" value="Eukaryota"/>
</dbReference>
<proteinExistence type="predicted"/>
<dbReference type="PANTHER" id="PTHR23247:SF2">
    <property type="entry name" value="COILED-COIL DOMAIN-CONTAINING PROTEIN 34"/>
    <property type="match status" value="1"/>
</dbReference>
<dbReference type="InParanoid" id="B4MV42"/>
<dbReference type="PANTHER" id="PTHR23247">
    <property type="entry name" value="NY-REN-41 ANTIGEN L15 -RELATED"/>
    <property type="match status" value="1"/>
</dbReference>
<dbReference type="HOGENOM" id="CLU_536670_0_0_1"/>
<accession>B4MV42</accession>
<organism evidence="3 4">
    <name type="scientific">Drosophila willistoni</name>
    <name type="common">Fruit fly</name>
    <dbReference type="NCBI Taxonomy" id="7260"/>
    <lineage>
        <taxon>Eukaryota</taxon>
        <taxon>Metazoa</taxon>
        <taxon>Ecdysozoa</taxon>
        <taxon>Arthropoda</taxon>
        <taxon>Hexapoda</taxon>
        <taxon>Insecta</taxon>
        <taxon>Pterygota</taxon>
        <taxon>Neoptera</taxon>
        <taxon>Endopterygota</taxon>
        <taxon>Diptera</taxon>
        <taxon>Brachycera</taxon>
        <taxon>Muscomorpha</taxon>
        <taxon>Ephydroidea</taxon>
        <taxon>Drosophilidae</taxon>
        <taxon>Drosophila</taxon>
        <taxon>Sophophora</taxon>
    </lineage>
</organism>
<sequence>MAFVARRSTGGKLVERQQLSGRGSSTMNRPMTDISDDDDTDTMMGYTNRTFNSPPTVRYVGEDTKNDIDDDDDDDVDVDDVEEEKDIYELDDDPDTDAETSYTFAPQKMGSVSSLDTNVDTIMDFCNELDECEREDEERERKQNLKDSIESELANLDDDVDDEDDSEWQTYKSPTPRAVPAEEHSMPTDTETDTIWNNNQDNQSLSSFESLQVPETPAIPIDAQSAKTYFVGKVESNNDPLLTNRTYDLSSASSVRKTDASSVSGSSWTENRSNMVPSLSLGSCSSDASTYYKTLDGKKERVSQSSYEDWIARKERQKQEKIQAAKMEKEKKESEAALRQRLSKERFEQWCKRKEEQKKSKPTSLVNAKGSVSSRVGMGGGTSSFASTQSLRTVKPPPIRETPEMMKKRLKEWERVKVEKQQQERERLRQQEERKEKLEQERLQKTKGAWNKWMKKVSNRPKPVPLNQGIDTLRGTVSNIYINPIPWVSNIEPKDSRGR</sequence>
<feature type="compositionally biased region" description="Acidic residues" evidence="1">
    <location>
        <begin position="155"/>
        <end position="167"/>
    </location>
</feature>
<evidence type="ECO:0000259" key="2">
    <source>
        <dbReference type="Pfam" id="PF13904"/>
    </source>
</evidence>
<feature type="compositionally biased region" description="Polar residues" evidence="1">
    <location>
        <begin position="187"/>
        <end position="205"/>
    </location>
</feature>
<reference evidence="3 4" key="1">
    <citation type="journal article" date="2007" name="Nature">
        <title>Evolution of genes and genomes on the Drosophila phylogeny.</title>
        <authorList>
            <consortium name="Drosophila 12 Genomes Consortium"/>
            <person name="Clark A.G."/>
            <person name="Eisen M.B."/>
            <person name="Smith D.R."/>
            <person name="Bergman C.M."/>
            <person name="Oliver B."/>
            <person name="Markow T.A."/>
            <person name="Kaufman T.C."/>
            <person name="Kellis M."/>
            <person name="Gelbart W."/>
            <person name="Iyer V.N."/>
            <person name="Pollard D.A."/>
            <person name="Sackton T.B."/>
            <person name="Larracuente A.M."/>
            <person name="Singh N.D."/>
            <person name="Abad J.P."/>
            <person name="Abt D.N."/>
            <person name="Adryan B."/>
            <person name="Aguade M."/>
            <person name="Akashi H."/>
            <person name="Anderson W.W."/>
            <person name="Aquadro C.F."/>
            <person name="Ardell D.H."/>
            <person name="Arguello R."/>
            <person name="Artieri C.G."/>
            <person name="Barbash D.A."/>
            <person name="Barker D."/>
            <person name="Barsanti P."/>
            <person name="Batterham P."/>
            <person name="Batzoglou S."/>
            <person name="Begun D."/>
            <person name="Bhutkar A."/>
            <person name="Blanco E."/>
            <person name="Bosak S.A."/>
            <person name="Bradley R.K."/>
            <person name="Brand A.D."/>
            <person name="Brent M.R."/>
            <person name="Brooks A.N."/>
            <person name="Brown R.H."/>
            <person name="Butlin R.K."/>
            <person name="Caggese C."/>
            <person name="Calvi B.R."/>
            <person name="Bernardo de Carvalho A."/>
            <person name="Caspi A."/>
            <person name="Castrezana S."/>
            <person name="Celniker S.E."/>
            <person name="Chang J.L."/>
            <person name="Chapple C."/>
            <person name="Chatterji S."/>
            <person name="Chinwalla A."/>
            <person name="Civetta A."/>
            <person name="Clifton S.W."/>
            <person name="Comeron J.M."/>
            <person name="Costello J.C."/>
            <person name="Coyne J.A."/>
            <person name="Daub J."/>
            <person name="David R.G."/>
            <person name="Delcher A.L."/>
            <person name="Delehaunty K."/>
            <person name="Do C.B."/>
            <person name="Ebling H."/>
            <person name="Edwards K."/>
            <person name="Eickbush T."/>
            <person name="Evans J.D."/>
            <person name="Filipski A."/>
            <person name="Findeiss S."/>
            <person name="Freyhult E."/>
            <person name="Fulton L."/>
            <person name="Fulton R."/>
            <person name="Garcia A.C."/>
            <person name="Gardiner A."/>
            <person name="Garfield D.A."/>
            <person name="Garvin B.E."/>
            <person name="Gibson G."/>
            <person name="Gilbert D."/>
            <person name="Gnerre S."/>
            <person name="Godfrey J."/>
            <person name="Good R."/>
            <person name="Gotea V."/>
            <person name="Gravely B."/>
            <person name="Greenberg A.J."/>
            <person name="Griffiths-Jones S."/>
            <person name="Gross S."/>
            <person name="Guigo R."/>
            <person name="Gustafson E.A."/>
            <person name="Haerty W."/>
            <person name="Hahn M.W."/>
            <person name="Halligan D.L."/>
            <person name="Halpern A.L."/>
            <person name="Halter G.M."/>
            <person name="Han M.V."/>
            <person name="Heger A."/>
            <person name="Hillier L."/>
            <person name="Hinrichs A.S."/>
            <person name="Holmes I."/>
            <person name="Hoskins R.A."/>
            <person name="Hubisz M.J."/>
            <person name="Hultmark D."/>
            <person name="Huntley M.A."/>
            <person name="Jaffe D.B."/>
            <person name="Jagadeeshan S."/>
            <person name="Jeck W.R."/>
            <person name="Johnson J."/>
            <person name="Jones C.D."/>
            <person name="Jordan W.C."/>
            <person name="Karpen G.H."/>
            <person name="Kataoka E."/>
            <person name="Keightley P.D."/>
            <person name="Kheradpour P."/>
            <person name="Kirkness E.F."/>
            <person name="Koerich L.B."/>
            <person name="Kristiansen K."/>
            <person name="Kudrna D."/>
            <person name="Kulathinal R.J."/>
            <person name="Kumar S."/>
            <person name="Kwok R."/>
            <person name="Lander E."/>
            <person name="Langley C.H."/>
            <person name="Lapoint R."/>
            <person name="Lazzaro B.P."/>
            <person name="Lee S.J."/>
            <person name="Levesque L."/>
            <person name="Li R."/>
            <person name="Lin C.F."/>
            <person name="Lin M.F."/>
            <person name="Lindblad-Toh K."/>
            <person name="Llopart A."/>
            <person name="Long M."/>
            <person name="Low L."/>
            <person name="Lozovsky E."/>
            <person name="Lu J."/>
            <person name="Luo M."/>
            <person name="Machado C.A."/>
            <person name="Makalowski W."/>
            <person name="Marzo M."/>
            <person name="Matsuda M."/>
            <person name="Matzkin L."/>
            <person name="McAllister B."/>
            <person name="McBride C.S."/>
            <person name="McKernan B."/>
            <person name="McKernan K."/>
            <person name="Mendez-Lago M."/>
            <person name="Minx P."/>
            <person name="Mollenhauer M.U."/>
            <person name="Montooth K."/>
            <person name="Mount S.M."/>
            <person name="Mu X."/>
            <person name="Myers E."/>
            <person name="Negre B."/>
            <person name="Newfeld S."/>
            <person name="Nielsen R."/>
            <person name="Noor M.A."/>
            <person name="O'Grady P."/>
            <person name="Pachter L."/>
            <person name="Papaceit M."/>
            <person name="Parisi M.J."/>
            <person name="Parisi M."/>
            <person name="Parts L."/>
            <person name="Pedersen J.S."/>
            <person name="Pesole G."/>
            <person name="Phillippy A.M."/>
            <person name="Ponting C.P."/>
            <person name="Pop M."/>
            <person name="Porcelli D."/>
            <person name="Powell J.R."/>
            <person name="Prohaska S."/>
            <person name="Pruitt K."/>
            <person name="Puig M."/>
            <person name="Quesneville H."/>
            <person name="Ram K.R."/>
            <person name="Rand D."/>
            <person name="Rasmussen M.D."/>
            <person name="Reed L.K."/>
            <person name="Reenan R."/>
            <person name="Reily A."/>
            <person name="Remington K.A."/>
            <person name="Rieger T.T."/>
            <person name="Ritchie M.G."/>
            <person name="Robin C."/>
            <person name="Rogers Y.H."/>
            <person name="Rohde C."/>
            <person name="Rozas J."/>
            <person name="Rubenfield M.J."/>
            <person name="Ruiz A."/>
            <person name="Russo S."/>
            <person name="Salzberg S.L."/>
            <person name="Sanchez-Gracia A."/>
            <person name="Saranga D.J."/>
            <person name="Sato H."/>
            <person name="Schaeffer S.W."/>
            <person name="Schatz M.C."/>
            <person name="Schlenke T."/>
            <person name="Schwartz R."/>
            <person name="Segarra C."/>
            <person name="Singh R.S."/>
            <person name="Sirot L."/>
            <person name="Sirota M."/>
            <person name="Sisneros N.B."/>
            <person name="Smith C.D."/>
            <person name="Smith T.F."/>
            <person name="Spieth J."/>
            <person name="Stage D.E."/>
            <person name="Stark A."/>
            <person name="Stephan W."/>
            <person name="Strausberg R.L."/>
            <person name="Strempel S."/>
            <person name="Sturgill D."/>
            <person name="Sutton G."/>
            <person name="Sutton G.G."/>
            <person name="Tao W."/>
            <person name="Teichmann S."/>
            <person name="Tobari Y.N."/>
            <person name="Tomimura Y."/>
            <person name="Tsolas J.M."/>
            <person name="Valente V.L."/>
            <person name="Venter E."/>
            <person name="Venter J.C."/>
            <person name="Vicario S."/>
            <person name="Vieira F.G."/>
            <person name="Vilella A.J."/>
            <person name="Villasante A."/>
            <person name="Walenz B."/>
            <person name="Wang J."/>
            <person name="Wasserman M."/>
            <person name="Watts T."/>
            <person name="Wilson D."/>
            <person name="Wilson R.K."/>
            <person name="Wing R.A."/>
            <person name="Wolfner M.F."/>
            <person name="Wong A."/>
            <person name="Wong G.K."/>
            <person name="Wu C.I."/>
            <person name="Wu G."/>
            <person name="Yamamoto D."/>
            <person name="Yang H.P."/>
            <person name="Yang S.P."/>
            <person name="Yorke J.A."/>
            <person name="Yoshida K."/>
            <person name="Zdobnov E."/>
            <person name="Zhang P."/>
            <person name="Zhang Y."/>
            <person name="Zimin A.V."/>
            <person name="Baldwin J."/>
            <person name="Abdouelleil A."/>
            <person name="Abdulkadir J."/>
            <person name="Abebe A."/>
            <person name="Abera B."/>
            <person name="Abreu J."/>
            <person name="Acer S.C."/>
            <person name="Aftuck L."/>
            <person name="Alexander A."/>
            <person name="An P."/>
            <person name="Anderson E."/>
            <person name="Anderson S."/>
            <person name="Arachi H."/>
            <person name="Azer M."/>
            <person name="Bachantsang P."/>
            <person name="Barry A."/>
            <person name="Bayul T."/>
            <person name="Berlin A."/>
            <person name="Bessette D."/>
            <person name="Bloom T."/>
            <person name="Blye J."/>
            <person name="Boguslavskiy L."/>
            <person name="Bonnet C."/>
            <person name="Boukhgalter B."/>
            <person name="Bourzgui I."/>
            <person name="Brown A."/>
            <person name="Cahill P."/>
            <person name="Channer S."/>
            <person name="Cheshatsang Y."/>
            <person name="Chuda L."/>
            <person name="Citroen M."/>
            <person name="Collymore A."/>
            <person name="Cooke P."/>
            <person name="Costello M."/>
            <person name="D'Aco K."/>
            <person name="Daza R."/>
            <person name="De Haan G."/>
            <person name="DeGray S."/>
            <person name="DeMaso C."/>
            <person name="Dhargay N."/>
            <person name="Dooley K."/>
            <person name="Dooley E."/>
            <person name="Doricent M."/>
            <person name="Dorje P."/>
            <person name="Dorjee K."/>
            <person name="Dupes A."/>
            <person name="Elong R."/>
            <person name="Falk J."/>
            <person name="Farina A."/>
            <person name="Faro S."/>
            <person name="Ferguson D."/>
            <person name="Fisher S."/>
            <person name="Foley C.D."/>
            <person name="Franke A."/>
            <person name="Friedrich D."/>
            <person name="Gadbois L."/>
            <person name="Gearin G."/>
            <person name="Gearin C.R."/>
            <person name="Giannoukos G."/>
            <person name="Goode T."/>
            <person name="Graham J."/>
            <person name="Grandbois E."/>
            <person name="Grewal S."/>
            <person name="Gyaltsen K."/>
            <person name="Hafez N."/>
            <person name="Hagos B."/>
            <person name="Hall J."/>
            <person name="Henson C."/>
            <person name="Hollinger A."/>
            <person name="Honan T."/>
            <person name="Huard M.D."/>
            <person name="Hughes L."/>
            <person name="Hurhula B."/>
            <person name="Husby M.E."/>
            <person name="Kamat A."/>
            <person name="Kanga B."/>
            <person name="Kashin S."/>
            <person name="Khazanovich D."/>
            <person name="Kisner P."/>
            <person name="Lance K."/>
            <person name="Lara M."/>
            <person name="Lee W."/>
            <person name="Lennon N."/>
            <person name="Letendre F."/>
            <person name="LeVine R."/>
            <person name="Lipovsky A."/>
            <person name="Liu X."/>
            <person name="Liu J."/>
            <person name="Liu S."/>
            <person name="Lokyitsang T."/>
            <person name="Lokyitsang Y."/>
            <person name="Lubonja R."/>
            <person name="Lui A."/>
            <person name="MacDonald P."/>
            <person name="Magnisalis V."/>
            <person name="Maru K."/>
            <person name="Matthews C."/>
            <person name="McCusker W."/>
            <person name="McDonough S."/>
            <person name="Mehta T."/>
            <person name="Meldrim J."/>
            <person name="Meneus L."/>
            <person name="Mihai O."/>
            <person name="Mihalev A."/>
            <person name="Mihova T."/>
            <person name="Mittelman R."/>
            <person name="Mlenga V."/>
            <person name="Montmayeur A."/>
            <person name="Mulrain L."/>
            <person name="Navidi A."/>
            <person name="Naylor J."/>
            <person name="Negash T."/>
            <person name="Nguyen T."/>
            <person name="Nguyen N."/>
            <person name="Nicol R."/>
            <person name="Norbu C."/>
            <person name="Norbu N."/>
            <person name="Novod N."/>
            <person name="O'Neill B."/>
            <person name="Osman S."/>
            <person name="Markiewicz E."/>
            <person name="Oyono O.L."/>
            <person name="Patti C."/>
            <person name="Phunkhang P."/>
            <person name="Pierre F."/>
            <person name="Priest M."/>
            <person name="Raghuraman S."/>
            <person name="Rege F."/>
            <person name="Reyes R."/>
            <person name="Rise C."/>
            <person name="Rogov P."/>
            <person name="Ross K."/>
            <person name="Ryan E."/>
            <person name="Settipalli S."/>
            <person name="Shea T."/>
            <person name="Sherpa N."/>
            <person name="Shi L."/>
            <person name="Shih D."/>
            <person name="Sparrow T."/>
            <person name="Spaulding J."/>
            <person name="Stalker J."/>
            <person name="Stange-Thomann N."/>
            <person name="Stavropoulos S."/>
            <person name="Stone C."/>
            <person name="Strader C."/>
            <person name="Tesfaye S."/>
            <person name="Thomson T."/>
            <person name="Thoulutsang Y."/>
            <person name="Thoulutsang D."/>
            <person name="Topham K."/>
            <person name="Topping I."/>
            <person name="Tsamla T."/>
            <person name="Vassiliev H."/>
            <person name="Vo A."/>
            <person name="Wangchuk T."/>
            <person name="Wangdi T."/>
            <person name="Weiand M."/>
            <person name="Wilkinson J."/>
            <person name="Wilson A."/>
            <person name="Yadav S."/>
            <person name="Young G."/>
            <person name="Yu Q."/>
            <person name="Zembek L."/>
            <person name="Zhong D."/>
            <person name="Zimmer A."/>
            <person name="Zwirko Z."/>
            <person name="Jaffe D.B."/>
            <person name="Alvarez P."/>
            <person name="Brockman W."/>
            <person name="Butler J."/>
            <person name="Chin C."/>
            <person name="Gnerre S."/>
            <person name="Grabherr M."/>
            <person name="Kleber M."/>
            <person name="Mauceli E."/>
            <person name="MacCallum I."/>
        </authorList>
    </citation>
    <scope>NUCLEOTIDE SEQUENCE [LARGE SCALE GENOMIC DNA]</scope>
    <source>
        <strain evidence="4">Tucson 14030-0811.24</strain>
    </source>
</reference>
<evidence type="ECO:0000313" key="4">
    <source>
        <dbReference type="Proteomes" id="UP000007798"/>
    </source>
</evidence>
<dbReference type="InterPro" id="IPR025259">
    <property type="entry name" value="CCDC34/181"/>
</dbReference>
<dbReference type="PhylomeDB" id="B4MV42"/>
<feature type="domain" description="Coiled-coil" evidence="2">
    <location>
        <begin position="304"/>
        <end position="487"/>
    </location>
</feature>
<feature type="compositionally biased region" description="Polar residues" evidence="1">
    <location>
        <begin position="45"/>
        <end position="55"/>
    </location>
</feature>
<evidence type="ECO:0000256" key="1">
    <source>
        <dbReference type="SAM" id="MobiDB-lite"/>
    </source>
</evidence>
<dbReference type="OMA" id="WMKQVDK"/>
<name>B4MV42_DROWI</name>
<feature type="region of interest" description="Disordered" evidence="1">
    <location>
        <begin position="315"/>
        <end position="444"/>
    </location>
</feature>
<dbReference type="STRING" id="7260.B4MV42"/>